<dbReference type="NCBIfam" id="TIGR02964">
    <property type="entry name" value="xanthine_xdhC"/>
    <property type="match status" value="1"/>
</dbReference>
<organism evidence="3 4">
    <name type="scientific">Thiomonas delicata</name>
    <name type="common">Thiomonas cuprina</name>
    <dbReference type="NCBI Taxonomy" id="364030"/>
    <lineage>
        <taxon>Bacteria</taxon>
        <taxon>Pseudomonadati</taxon>
        <taxon>Pseudomonadota</taxon>
        <taxon>Betaproteobacteria</taxon>
        <taxon>Burkholderiales</taxon>
        <taxon>Thiomonas</taxon>
    </lineage>
</organism>
<dbReference type="InterPro" id="IPR052698">
    <property type="entry name" value="MoCofactor_Util/Proc"/>
</dbReference>
<feature type="domain" description="XdhC- CoxI" evidence="1">
    <location>
        <begin position="13"/>
        <end position="62"/>
    </location>
</feature>
<proteinExistence type="predicted"/>
<dbReference type="InterPro" id="IPR014308">
    <property type="entry name" value="Xanthine_DH_XdhC"/>
</dbReference>
<reference evidence="3 4" key="1">
    <citation type="submission" date="2016-06" db="EMBL/GenBank/DDBJ databases">
        <authorList>
            <person name="Kjaerup R.B."/>
            <person name="Dalgaard T.S."/>
            <person name="Juul-Madsen H.R."/>
        </authorList>
    </citation>
    <scope>NUCLEOTIDE SEQUENCE [LARGE SCALE GENOMIC DNA]</scope>
    <source>
        <strain evidence="3 4">DSM 16361</strain>
    </source>
</reference>
<feature type="domain" description="XdhC Rossmann" evidence="2">
    <location>
        <begin position="113"/>
        <end position="261"/>
    </location>
</feature>
<dbReference type="EMBL" id="FLMQ01000056">
    <property type="protein sequence ID" value="SBP88499.1"/>
    <property type="molecule type" value="Genomic_DNA"/>
</dbReference>
<keyword evidence="4" id="KW-1185">Reference proteome</keyword>
<evidence type="ECO:0000313" key="4">
    <source>
        <dbReference type="Proteomes" id="UP000214566"/>
    </source>
</evidence>
<accession>A0A238D5J7</accession>
<sequence length="288" mass="30644">MATPPTPSLPPHAVCVEVVAVRGSAPREVGARMLVRAQDEQGSIGGGHLEWLAMQRARKLLGQWRADPAGMLAQDQTHALGPSLGQCCGGAVTLRYQPWFDDALPSPAPLFHLQLHGAGHVGRALARLLTTLPCQVRWVDVRDDAFPPPEPAQQHAQASIERVAVDSPEAEVALAPPGAFFLVMTHSHALDAQICEAVLRRGDFGFLGLIGSHSKRAGFARRWRQRGLGEAAIASLVCPIGVPGIAGKQPEVIALAAAAQLMQMACRPPSPGAMRIAHQGTETSRDRD</sequence>
<dbReference type="PANTHER" id="PTHR30388:SF6">
    <property type="entry name" value="XANTHINE DEHYDROGENASE SUBUNIT A-RELATED"/>
    <property type="match status" value="1"/>
</dbReference>
<dbReference type="PANTHER" id="PTHR30388">
    <property type="entry name" value="ALDEHYDE OXIDOREDUCTASE MOLYBDENUM COFACTOR ASSEMBLY PROTEIN"/>
    <property type="match status" value="1"/>
</dbReference>
<dbReference type="RefSeq" id="WP_094160844.1">
    <property type="nucleotide sequence ID" value="NZ_LT592171.1"/>
</dbReference>
<dbReference type="Pfam" id="PF02625">
    <property type="entry name" value="XdhC_CoxI"/>
    <property type="match status" value="1"/>
</dbReference>
<dbReference type="InterPro" id="IPR003777">
    <property type="entry name" value="XdhC_CoxI"/>
</dbReference>
<gene>
    <name evidence="3" type="ORF">THIARS_70119</name>
</gene>
<evidence type="ECO:0000313" key="3">
    <source>
        <dbReference type="EMBL" id="SBP88499.1"/>
    </source>
</evidence>
<dbReference type="OrthoDB" id="61481at2"/>
<evidence type="ECO:0000259" key="1">
    <source>
        <dbReference type="Pfam" id="PF02625"/>
    </source>
</evidence>
<dbReference type="Proteomes" id="UP000214566">
    <property type="component" value="Unassembled WGS sequence"/>
</dbReference>
<name>A0A238D5J7_THIDL</name>
<evidence type="ECO:0000259" key="2">
    <source>
        <dbReference type="Pfam" id="PF13478"/>
    </source>
</evidence>
<dbReference type="Gene3D" id="3.40.50.720">
    <property type="entry name" value="NAD(P)-binding Rossmann-like Domain"/>
    <property type="match status" value="1"/>
</dbReference>
<dbReference type="Pfam" id="PF13478">
    <property type="entry name" value="XdhC_C"/>
    <property type="match status" value="1"/>
</dbReference>
<dbReference type="InterPro" id="IPR027051">
    <property type="entry name" value="XdhC_Rossmann_dom"/>
</dbReference>
<dbReference type="AlphaFoldDB" id="A0A238D5J7"/>
<protein>
    <submittedName>
        <fullName evidence="3">Putative Xanthine and CO dehydrogenases maturation factor</fullName>
    </submittedName>
</protein>